<name>A0A8H6V1K8_9EURO</name>
<evidence type="ECO:0000313" key="2">
    <source>
        <dbReference type="Proteomes" id="UP000654922"/>
    </source>
</evidence>
<proteinExistence type="predicted"/>
<dbReference type="AlphaFoldDB" id="A0A8H6V1K8"/>
<sequence>MPSSWHRRVISARNATSGTTTMVVPPGVVNASTINSMLFPPPVLHPPEPHVGPPGHALRGRLQIHSGQLVPAFHAADLGLILPRGPFALA</sequence>
<comment type="caution">
    <text evidence="1">The sequence shown here is derived from an EMBL/GenBank/DDBJ whole genome shotgun (WGS) entry which is preliminary data.</text>
</comment>
<evidence type="ECO:0000313" key="1">
    <source>
        <dbReference type="EMBL" id="KAF7174657.1"/>
    </source>
</evidence>
<dbReference type="EMBL" id="JACBAE010000433">
    <property type="protein sequence ID" value="KAF7174657.1"/>
    <property type="molecule type" value="Genomic_DNA"/>
</dbReference>
<protein>
    <submittedName>
        <fullName evidence="1">Uncharacterized protein</fullName>
    </submittedName>
</protein>
<reference evidence="1" key="1">
    <citation type="submission" date="2020-06" db="EMBL/GenBank/DDBJ databases">
        <title>Draft genome sequences of strains closely related to Aspergillus parafelis and Aspergillus hiratsukae.</title>
        <authorList>
            <person name="Dos Santos R.A.C."/>
            <person name="Rivero-Menendez O."/>
            <person name="Steenwyk J.L."/>
            <person name="Mead M.E."/>
            <person name="Goldman G.H."/>
            <person name="Alastruey-Izquierdo A."/>
            <person name="Rokas A."/>
        </authorList>
    </citation>
    <scope>NUCLEOTIDE SEQUENCE</scope>
    <source>
        <strain evidence="1">CNM-CM5623</strain>
    </source>
</reference>
<dbReference type="Proteomes" id="UP000654922">
    <property type="component" value="Unassembled WGS sequence"/>
</dbReference>
<accession>A0A8H6V1K8</accession>
<gene>
    <name evidence="1" type="ORF">CNMCM5623_009967</name>
</gene>
<dbReference type="OrthoDB" id="4508185at2759"/>
<organism evidence="1 2">
    <name type="scientific">Aspergillus felis</name>
    <dbReference type="NCBI Taxonomy" id="1287682"/>
    <lineage>
        <taxon>Eukaryota</taxon>
        <taxon>Fungi</taxon>
        <taxon>Dikarya</taxon>
        <taxon>Ascomycota</taxon>
        <taxon>Pezizomycotina</taxon>
        <taxon>Eurotiomycetes</taxon>
        <taxon>Eurotiomycetidae</taxon>
        <taxon>Eurotiales</taxon>
        <taxon>Aspergillaceae</taxon>
        <taxon>Aspergillus</taxon>
        <taxon>Aspergillus subgen. Fumigati</taxon>
    </lineage>
</organism>